<evidence type="ECO:0000313" key="1">
    <source>
        <dbReference type="EMBL" id="KAH6622684.1"/>
    </source>
</evidence>
<accession>A0ACB7NW88</accession>
<gene>
    <name evidence="1" type="ORF">F5144DRAFT_517088</name>
</gene>
<sequence length="156" mass="16637">MVGLMKLFASAALLAQGALAVPTELAKRGEGIHLFNCRPFGGAGVPQTWISIVVYCANDSDCSSLGYSPPSNNVCVKGTSTSSETYHVWEGGSQSCTFPTGVTFTWNIPSGAQSQPNYSSVGSGSNGYRSFAGYKDDHVNGASYNYHSCEKIYYYI</sequence>
<keyword evidence="2" id="KW-1185">Reference proteome</keyword>
<evidence type="ECO:0000313" key="2">
    <source>
        <dbReference type="Proteomes" id="UP000724584"/>
    </source>
</evidence>
<comment type="caution">
    <text evidence="1">The sequence shown here is derived from an EMBL/GenBank/DDBJ whole genome shotgun (WGS) entry which is preliminary data.</text>
</comment>
<dbReference type="EMBL" id="JAGIZQ010000006">
    <property type="protein sequence ID" value="KAH6622684.1"/>
    <property type="molecule type" value="Genomic_DNA"/>
</dbReference>
<proteinExistence type="predicted"/>
<protein>
    <submittedName>
        <fullName evidence="1">Uncharacterized protein</fullName>
    </submittedName>
</protein>
<dbReference type="Proteomes" id="UP000724584">
    <property type="component" value="Unassembled WGS sequence"/>
</dbReference>
<reference evidence="1 2" key="1">
    <citation type="journal article" date="2021" name="Nat. Commun.">
        <title>Genetic determinants of endophytism in the Arabidopsis root mycobiome.</title>
        <authorList>
            <person name="Mesny F."/>
            <person name="Miyauchi S."/>
            <person name="Thiergart T."/>
            <person name="Pickel B."/>
            <person name="Atanasova L."/>
            <person name="Karlsson M."/>
            <person name="Huettel B."/>
            <person name="Barry K.W."/>
            <person name="Haridas S."/>
            <person name="Chen C."/>
            <person name="Bauer D."/>
            <person name="Andreopoulos W."/>
            <person name="Pangilinan J."/>
            <person name="LaButti K."/>
            <person name="Riley R."/>
            <person name="Lipzen A."/>
            <person name="Clum A."/>
            <person name="Drula E."/>
            <person name="Henrissat B."/>
            <person name="Kohler A."/>
            <person name="Grigoriev I.V."/>
            <person name="Martin F.M."/>
            <person name="Hacquard S."/>
        </authorList>
    </citation>
    <scope>NUCLEOTIDE SEQUENCE [LARGE SCALE GENOMIC DNA]</scope>
    <source>
        <strain evidence="1 2">MPI-SDFR-AT-0079</strain>
    </source>
</reference>
<organism evidence="1 2">
    <name type="scientific">Chaetomium tenue</name>
    <dbReference type="NCBI Taxonomy" id="1854479"/>
    <lineage>
        <taxon>Eukaryota</taxon>
        <taxon>Fungi</taxon>
        <taxon>Dikarya</taxon>
        <taxon>Ascomycota</taxon>
        <taxon>Pezizomycotina</taxon>
        <taxon>Sordariomycetes</taxon>
        <taxon>Sordariomycetidae</taxon>
        <taxon>Sordariales</taxon>
        <taxon>Chaetomiaceae</taxon>
        <taxon>Chaetomium</taxon>
    </lineage>
</organism>
<name>A0ACB7NW88_9PEZI</name>